<accession>A0A814MN60</accession>
<evidence type="ECO:0000256" key="1">
    <source>
        <dbReference type="SAM" id="Phobius"/>
    </source>
</evidence>
<dbReference type="OrthoDB" id="10062071at2759"/>
<gene>
    <name evidence="2" type="ORF">QVE165_LOCUS19205</name>
</gene>
<reference evidence="2" key="1">
    <citation type="submission" date="2021-02" db="EMBL/GenBank/DDBJ databases">
        <authorList>
            <person name="Nowell W R."/>
        </authorList>
    </citation>
    <scope>NUCLEOTIDE SEQUENCE</scope>
</reference>
<keyword evidence="1" id="KW-0812">Transmembrane</keyword>
<evidence type="ECO:0000313" key="2">
    <source>
        <dbReference type="EMBL" id="CAF1080631.1"/>
    </source>
</evidence>
<name>A0A814MN60_9BILA</name>
<evidence type="ECO:0000313" key="3">
    <source>
        <dbReference type="Proteomes" id="UP000663832"/>
    </source>
</evidence>
<dbReference type="AlphaFoldDB" id="A0A814MN60"/>
<keyword evidence="1" id="KW-1133">Transmembrane helix</keyword>
<protein>
    <submittedName>
        <fullName evidence="2">Uncharacterized protein</fullName>
    </submittedName>
</protein>
<comment type="caution">
    <text evidence="2">The sequence shown here is derived from an EMBL/GenBank/DDBJ whole genome shotgun (WGS) entry which is preliminary data.</text>
</comment>
<organism evidence="2 3">
    <name type="scientific">Adineta steineri</name>
    <dbReference type="NCBI Taxonomy" id="433720"/>
    <lineage>
        <taxon>Eukaryota</taxon>
        <taxon>Metazoa</taxon>
        <taxon>Spiralia</taxon>
        <taxon>Gnathifera</taxon>
        <taxon>Rotifera</taxon>
        <taxon>Eurotatoria</taxon>
        <taxon>Bdelloidea</taxon>
        <taxon>Adinetida</taxon>
        <taxon>Adinetidae</taxon>
        <taxon>Adineta</taxon>
    </lineage>
</organism>
<proteinExistence type="predicted"/>
<dbReference type="EMBL" id="CAJNOM010000116">
    <property type="protein sequence ID" value="CAF1080631.1"/>
    <property type="molecule type" value="Genomic_DNA"/>
</dbReference>
<feature type="transmembrane region" description="Helical" evidence="1">
    <location>
        <begin position="586"/>
        <end position="606"/>
    </location>
</feature>
<dbReference type="Proteomes" id="UP000663832">
    <property type="component" value="Unassembled WGS sequence"/>
</dbReference>
<sequence>MHFLLILYRPQAKIHLSNLSSRFIKTILPKIKCEKIASLQFRRTRLSNKKFGFLPPSKELTSKTVVDLQDVYLHKIHLQCFPNWTHQTKYVKFENILYELQHQLKRFEIYLLIDISLQSLDPMHGYRESYVTQYFLVQTELMKIMPNIRYLHFIINNHDIQQAVNARVTTKYTNGLYSYSSTFVRPNGYTKNYYFHAIKVRVFTTGLYSFTSNSTFDTYGSFHHYPVELTNSSKSMIAYNDDSGGGGREFQINLTLQSNKIYVLLVTTYSSNVTGLFTIIVEGPSNVELIQNDYFVLESTTTTIILPMITSTYSGFLSYDNFHFNRPTGYSPNHYYQAIEITATMSGTYIFISNSSFDTYGYFYDGSFDPIYPSLNLIALNDNGGGNLQFCINVTLQFQHKYILVITSFGYNIIGTFLVKAIGPTSLNLTPINPIIRKYDDRLSCSSSKFSRMGSFNDHGCYFYQAYRIETSMNGFYTFFSNSSMDTYGYLYNNSFDPSRPSLNLIESNDNGATNLQFRISSFLHSARKYILVVTTNSENIQVNFRITAVGPSWVYFSPITLTTDRYQLCDSCKPRFPGTSSKVKTVAIVVPILIVLIITIIGCCISRCNRKRMFRHHQNVQTGMLSIPNIQRIEIAIPYTISLTRTSDRFEEQPPSYESVISSMRIQR</sequence>
<keyword evidence="1" id="KW-0472">Membrane</keyword>
<keyword evidence="3" id="KW-1185">Reference proteome</keyword>